<evidence type="ECO:0000256" key="5">
    <source>
        <dbReference type="ARBA" id="ARBA00022747"/>
    </source>
</evidence>
<evidence type="ECO:0000256" key="4">
    <source>
        <dbReference type="ARBA" id="ARBA00022691"/>
    </source>
</evidence>
<evidence type="ECO:0000313" key="9">
    <source>
        <dbReference type="EMBL" id="CAJ0880587.1"/>
    </source>
</evidence>
<dbReference type="InterPro" id="IPR001525">
    <property type="entry name" value="C5_MeTfrase"/>
</dbReference>
<dbReference type="GO" id="GO:0009307">
    <property type="term" value="P:DNA restriction-modification system"/>
    <property type="evidence" value="ECO:0007669"/>
    <property type="project" value="UniProtKB-KW"/>
</dbReference>
<dbReference type="InterPro" id="IPR029063">
    <property type="entry name" value="SAM-dependent_MTases_sf"/>
</dbReference>
<evidence type="ECO:0000313" key="11">
    <source>
        <dbReference type="Proteomes" id="UP001189792"/>
    </source>
</evidence>
<proteinExistence type="inferred from homology"/>
<dbReference type="Proteomes" id="UP001190491">
    <property type="component" value="Unassembled WGS sequence"/>
</dbReference>
<accession>A0AAD2C0I2</accession>
<dbReference type="PROSITE" id="PS51679">
    <property type="entry name" value="SAM_MT_C5"/>
    <property type="match status" value="1"/>
</dbReference>
<dbReference type="Proteomes" id="UP001189792">
    <property type="component" value="Unassembled WGS sequence"/>
</dbReference>
<evidence type="ECO:0000256" key="6">
    <source>
        <dbReference type="ARBA" id="ARBA00047422"/>
    </source>
</evidence>
<evidence type="ECO:0000313" key="10">
    <source>
        <dbReference type="EMBL" id="CAJ0888182.1"/>
    </source>
</evidence>
<name>A0AAD2C0I2_9RALS</name>
<sequence>MDDRTLRGSSEIAMGDRFEAAPNQLFSRRPQVISFFCGAGGLDLGFSQAGFDIAFAADFDAAAVATHNANSSAQTATQIDLSKITIPEIKRKLEAGDVVPVGIIGGPPCQGFSRANTQRCHSDPRNNLAKRYASMIVKLADLYPIEFFVFENVPELLAKKNSGILAGLKRTLSKRFHLYISCLNASDFGVPQNRERVFLVGLRKTPGCRSTFEFPTPTVKEKRTVREAIAALPEPAFFERGLRPEDVPHHPNHWTMRPRSARFGSDLVSGGRSLIRLDWDKPSRTVAYGHREIHVHPTGLRRLSIYEAMMLQGFPKTYRLCGNLSEQVTQVSNAVPPPVAHAIAERLAQVLQLRN</sequence>
<dbReference type="Pfam" id="PF00145">
    <property type="entry name" value="DNA_methylase"/>
    <property type="match status" value="1"/>
</dbReference>
<keyword evidence="4 7" id="KW-0949">S-adenosyl-L-methionine</keyword>
<dbReference type="EMBL" id="CAUDKO010000006">
    <property type="protein sequence ID" value="CAJ0880587.1"/>
    <property type="molecule type" value="Genomic_DNA"/>
</dbReference>
<keyword evidence="3 7" id="KW-0808">Transferase</keyword>
<dbReference type="NCBIfam" id="TIGR00675">
    <property type="entry name" value="dcm"/>
    <property type="match status" value="1"/>
</dbReference>
<dbReference type="GO" id="GO:0003677">
    <property type="term" value="F:DNA binding"/>
    <property type="evidence" value="ECO:0007669"/>
    <property type="project" value="TreeGrafter"/>
</dbReference>
<dbReference type="RefSeq" id="WP_316857355.1">
    <property type="nucleotide sequence ID" value="NZ_CAUDKO010000006.1"/>
</dbReference>
<dbReference type="EMBL" id="CAUDLI010000006">
    <property type="protein sequence ID" value="CAJ0888182.1"/>
    <property type="molecule type" value="Genomic_DNA"/>
</dbReference>
<evidence type="ECO:0000256" key="1">
    <source>
        <dbReference type="ARBA" id="ARBA00011975"/>
    </source>
</evidence>
<dbReference type="Gene3D" id="3.90.120.10">
    <property type="entry name" value="DNA Methylase, subunit A, domain 2"/>
    <property type="match status" value="1"/>
</dbReference>
<dbReference type="AlphaFoldDB" id="A0AAD2C0I2"/>
<comment type="similarity">
    <text evidence="7 8">Belongs to the class I-like SAM-binding methyltransferase superfamily. C5-methyltransferase family.</text>
</comment>
<keyword evidence="2 7" id="KW-0489">Methyltransferase</keyword>
<dbReference type="PANTHER" id="PTHR10629">
    <property type="entry name" value="CYTOSINE-SPECIFIC METHYLTRANSFERASE"/>
    <property type="match status" value="1"/>
</dbReference>
<dbReference type="PRINTS" id="PR00105">
    <property type="entry name" value="C5METTRFRASE"/>
</dbReference>
<evidence type="ECO:0000256" key="7">
    <source>
        <dbReference type="PROSITE-ProRule" id="PRU01016"/>
    </source>
</evidence>
<dbReference type="EC" id="2.1.1.37" evidence="1"/>
<dbReference type="Gene3D" id="3.40.50.150">
    <property type="entry name" value="Vaccinia Virus protein VP39"/>
    <property type="match status" value="1"/>
</dbReference>
<reference evidence="9 11" key="1">
    <citation type="submission" date="2023-07" db="EMBL/GenBank/DDBJ databases">
        <authorList>
            <person name="Peeters C."/>
        </authorList>
    </citation>
    <scope>NUCLEOTIDE SEQUENCE</scope>
    <source>
        <strain evidence="10 11">LMG 32965</strain>
        <strain evidence="9">R-77567</strain>
    </source>
</reference>
<keyword evidence="5" id="KW-0680">Restriction system</keyword>
<keyword evidence="11" id="KW-1185">Reference proteome</keyword>
<evidence type="ECO:0000256" key="3">
    <source>
        <dbReference type="ARBA" id="ARBA00022679"/>
    </source>
</evidence>
<evidence type="ECO:0000313" key="12">
    <source>
        <dbReference type="Proteomes" id="UP001190491"/>
    </source>
</evidence>
<gene>
    <name evidence="9" type="primary">haeIIIM</name>
    <name evidence="10" type="ORF">R77564_03269</name>
    <name evidence="9" type="ORF">R77567_03312</name>
</gene>
<evidence type="ECO:0000256" key="8">
    <source>
        <dbReference type="RuleBase" id="RU000416"/>
    </source>
</evidence>
<evidence type="ECO:0000256" key="2">
    <source>
        <dbReference type="ARBA" id="ARBA00022603"/>
    </source>
</evidence>
<comment type="caution">
    <text evidence="9">The sequence shown here is derived from an EMBL/GenBank/DDBJ whole genome shotgun (WGS) entry which is preliminary data.</text>
</comment>
<dbReference type="GO" id="GO:0003886">
    <property type="term" value="F:DNA (cytosine-5-)-methyltransferase activity"/>
    <property type="evidence" value="ECO:0007669"/>
    <property type="project" value="UniProtKB-EC"/>
</dbReference>
<dbReference type="GO" id="GO:0032259">
    <property type="term" value="P:methylation"/>
    <property type="evidence" value="ECO:0007669"/>
    <property type="project" value="UniProtKB-KW"/>
</dbReference>
<protein>
    <recommendedName>
        <fullName evidence="1">DNA (cytosine-5-)-methyltransferase</fullName>
        <ecNumber evidence="1">2.1.1.37</ecNumber>
    </recommendedName>
</protein>
<organism evidence="9 12">
    <name type="scientific">Ralstonia flatus</name>
    <dbReference type="NCBI Taxonomy" id="3058601"/>
    <lineage>
        <taxon>Bacteria</taxon>
        <taxon>Pseudomonadati</taxon>
        <taxon>Pseudomonadota</taxon>
        <taxon>Betaproteobacteria</taxon>
        <taxon>Burkholderiales</taxon>
        <taxon>Burkholderiaceae</taxon>
        <taxon>Ralstonia</taxon>
    </lineage>
</organism>
<dbReference type="SUPFAM" id="SSF53335">
    <property type="entry name" value="S-adenosyl-L-methionine-dependent methyltransferases"/>
    <property type="match status" value="1"/>
</dbReference>
<dbReference type="PANTHER" id="PTHR10629:SF52">
    <property type="entry name" value="DNA (CYTOSINE-5)-METHYLTRANSFERASE 1"/>
    <property type="match status" value="1"/>
</dbReference>
<feature type="active site" evidence="7">
    <location>
        <position position="109"/>
    </location>
</feature>
<comment type="catalytic activity">
    <reaction evidence="6">
        <text>a 2'-deoxycytidine in DNA + S-adenosyl-L-methionine = a 5-methyl-2'-deoxycytidine in DNA + S-adenosyl-L-homocysteine + H(+)</text>
        <dbReference type="Rhea" id="RHEA:13681"/>
        <dbReference type="Rhea" id="RHEA-COMP:11369"/>
        <dbReference type="Rhea" id="RHEA-COMP:11370"/>
        <dbReference type="ChEBI" id="CHEBI:15378"/>
        <dbReference type="ChEBI" id="CHEBI:57856"/>
        <dbReference type="ChEBI" id="CHEBI:59789"/>
        <dbReference type="ChEBI" id="CHEBI:85452"/>
        <dbReference type="ChEBI" id="CHEBI:85454"/>
        <dbReference type="EC" id="2.1.1.37"/>
    </reaction>
</comment>
<dbReference type="GO" id="GO:0044027">
    <property type="term" value="P:negative regulation of gene expression via chromosomal CpG island methylation"/>
    <property type="evidence" value="ECO:0007669"/>
    <property type="project" value="TreeGrafter"/>
</dbReference>
<dbReference type="InterPro" id="IPR050390">
    <property type="entry name" value="C5-Methyltransferase"/>
</dbReference>